<keyword evidence="1" id="KW-0489">Methyltransferase</keyword>
<comment type="function">
    <text evidence="1">S-adenosyl-L-methionine-dependent methyltransferase that mediates RNA cap1 2'-O-ribose methylation to the 5'-cap structure of RNAs. Methylates the ribose of the first nucleotide of a m(7)GpppG-capped mRNA to produce m(7)GpppNmp (cap1).</text>
</comment>
<dbReference type="Pfam" id="PF01585">
    <property type="entry name" value="G-patch"/>
    <property type="match status" value="1"/>
</dbReference>
<dbReference type="OrthoDB" id="10251234at2759"/>
<evidence type="ECO:0000256" key="2">
    <source>
        <dbReference type="SAM" id="MobiDB-lite"/>
    </source>
</evidence>
<feature type="compositionally biased region" description="Basic residues" evidence="2">
    <location>
        <begin position="619"/>
        <end position="628"/>
    </location>
</feature>
<dbReference type="PANTHER" id="PTHR16121">
    <property type="entry name" value="CAP-SPECIFIC MRNA (NUCLEOSIDE-2'-O-)-METHYLTRANSFERASE 1-RELATED"/>
    <property type="match status" value="1"/>
</dbReference>
<protein>
    <recommendedName>
        <fullName evidence="1">Cap-specific mRNA (nucleoside-2'-O-)-methyltransferase 1</fullName>
        <ecNumber evidence="1">2.1.1.57</ecNumber>
    </recommendedName>
    <alternativeName>
        <fullName evidence="1">Cap1 2'O-ribose methyltransferase 1</fullName>
    </alternativeName>
</protein>
<dbReference type="GO" id="GO:0005737">
    <property type="term" value="C:cytoplasm"/>
    <property type="evidence" value="ECO:0007669"/>
    <property type="project" value="TreeGrafter"/>
</dbReference>
<feature type="region of interest" description="Disordered" evidence="2">
    <location>
        <begin position="598"/>
        <end position="681"/>
    </location>
</feature>
<keyword evidence="1" id="KW-0506">mRNA capping</keyword>
<feature type="compositionally biased region" description="Acidic residues" evidence="2">
    <location>
        <begin position="1"/>
        <end position="11"/>
    </location>
</feature>
<dbReference type="GO" id="GO:0006370">
    <property type="term" value="P:7-methylguanosine mRNA capping"/>
    <property type="evidence" value="ECO:0007669"/>
    <property type="project" value="UniProtKB-UniRule"/>
</dbReference>
<feature type="region of interest" description="Disordered" evidence="2">
    <location>
        <begin position="1"/>
        <end position="71"/>
    </location>
</feature>
<comment type="catalytic activity">
    <reaction evidence="1">
        <text>a 5'-end (N(7)-methyl 5'-triphosphoguanosine)-ribonucleoside in mRNA + S-adenosyl-L-methionine = a 5'-end (N(7)-methyl 5'-triphosphoguanosine)-(2'-O-methyl-ribonucleoside) in mRNA + S-adenosyl-L-homocysteine + H(+)</text>
        <dbReference type="Rhea" id="RHEA:67020"/>
        <dbReference type="Rhea" id="RHEA-COMP:17167"/>
        <dbReference type="Rhea" id="RHEA-COMP:17168"/>
        <dbReference type="ChEBI" id="CHEBI:15378"/>
        <dbReference type="ChEBI" id="CHEBI:57856"/>
        <dbReference type="ChEBI" id="CHEBI:59789"/>
        <dbReference type="ChEBI" id="CHEBI:156461"/>
        <dbReference type="ChEBI" id="CHEBI:167609"/>
        <dbReference type="EC" id="2.1.1.57"/>
    </reaction>
</comment>
<feature type="compositionally biased region" description="Basic residues" evidence="2">
    <location>
        <begin position="571"/>
        <end position="581"/>
    </location>
</feature>
<dbReference type="InterPro" id="IPR000467">
    <property type="entry name" value="G_patch_dom"/>
</dbReference>
<gene>
    <name evidence="5" type="ORF">CYY_009263</name>
</gene>
<dbReference type="PROSITE" id="PS51613">
    <property type="entry name" value="SAM_MT_RRMJ"/>
    <property type="match status" value="1"/>
</dbReference>
<feature type="region of interest" description="Disordered" evidence="2">
    <location>
        <begin position="551"/>
        <end position="581"/>
    </location>
</feature>
<proteinExistence type="predicted"/>
<dbReference type="InterPro" id="IPR029063">
    <property type="entry name" value="SAM-dependent_MTases_sf"/>
</dbReference>
<evidence type="ECO:0000313" key="5">
    <source>
        <dbReference type="EMBL" id="KAF2069416.1"/>
    </source>
</evidence>
<keyword evidence="1" id="KW-0808">Transferase</keyword>
<dbReference type="InterPro" id="IPR050851">
    <property type="entry name" value="mRNA_Cap_2O-Ribose_MeTrfase"/>
</dbReference>
<dbReference type="GO" id="GO:0005634">
    <property type="term" value="C:nucleus"/>
    <property type="evidence" value="ECO:0007669"/>
    <property type="project" value="UniProtKB-SubCell"/>
</dbReference>
<dbReference type="AlphaFoldDB" id="A0A8J4PTX9"/>
<dbReference type="GO" id="GO:0032259">
    <property type="term" value="P:methylation"/>
    <property type="evidence" value="ECO:0007669"/>
    <property type="project" value="UniProtKB-KW"/>
</dbReference>
<sequence>MDSEENDEDDYEQQHSHGYEQYYENYSKYTASQQQTTMTTFDEDDDDYDDDDDDDDYNNNNNAGLSELSLTTTTSIDTNTTTSSTTTTTTTTLSFAQRFLAKQGYVEGQGLGKDGEGRTNPIEFDRHNRKKGLGYEEDPLDDFYTPQTHTLDDEELDFPSSQQVNWIKTHNKPFIYQDHSSFIKIGYEGEVPNRSEFCSSDLIDTILYHKTGLDHLDGTRFYEARKKSNPYESIKGSIFINRAAVKMANLDKLANLLSPIKTIPHKPSGFLYFADICAGPGGFTEYMYWRKTNGGKKLRDNNLNDIVKGFGFTIKGDCDWNTKNFSRFISIDNFQKEYGLTEDGDILVSDNIRHFAQRVADGTNNQGVQLCMGDGGVNTEGKENLQELILQQLILCQFLTMFEVLAEGGNFVCKIFDTFNPFTVGLLYLIYSHFEEFAIVKPFTSRPLNSERYVIGRNLLVWKSPVIKYLYEINDLINNKQNVLEIVNKDHMDDQFKDYIRQSSESICRNQIKAFVLFKKFVEDRDLQPPDQREIRNRCLKEWNLPFQSKYDIERDRSNSPKHNNNSNNNHQHHSYPHKRQQQQFLDEFTFLKNQHLINDEPNNNNNNNNHNNSNGSPNHHKYKKNYKNRNEQNNNNNNNNNINKNSPNSKGVQKGNNGNKSSNSERIDLFTLLLSGPRPT</sequence>
<dbReference type="Gene3D" id="3.40.50.12760">
    <property type="match status" value="1"/>
</dbReference>
<feature type="compositionally biased region" description="Acidic residues" evidence="2">
    <location>
        <begin position="41"/>
        <end position="57"/>
    </location>
</feature>
<accession>A0A8J4PTX9</accession>
<feature type="compositionally biased region" description="Polar residues" evidence="2">
    <location>
        <begin position="27"/>
        <end position="40"/>
    </location>
</feature>
<comment type="caution">
    <text evidence="5">The sequence shown here is derived from an EMBL/GenBank/DDBJ whole genome shotgun (WGS) entry which is preliminary data.</text>
</comment>
<keyword evidence="6" id="KW-1185">Reference proteome</keyword>
<dbReference type="PANTHER" id="PTHR16121:SF0">
    <property type="entry name" value="CAP-SPECIFIC MRNA (NUCLEOSIDE-2'-O-)-METHYLTRANSFERASE 1"/>
    <property type="match status" value="1"/>
</dbReference>
<dbReference type="EMBL" id="AJWJ01000666">
    <property type="protein sequence ID" value="KAF2069416.1"/>
    <property type="molecule type" value="Genomic_DNA"/>
</dbReference>
<evidence type="ECO:0000256" key="1">
    <source>
        <dbReference type="RuleBase" id="RU368012"/>
    </source>
</evidence>
<feature type="domain" description="G-patch" evidence="3">
    <location>
        <begin position="92"/>
        <end position="138"/>
    </location>
</feature>
<dbReference type="SUPFAM" id="SSF53335">
    <property type="entry name" value="S-adenosyl-L-methionine-dependent methyltransferases"/>
    <property type="match status" value="1"/>
</dbReference>
<dbReference type="InterPro" id="IPR025816">
    <property type="entry name" value="RrmJ-type_MeTrfase"/>
</dbReference>
<dbReference type="GO" id="GO:0004483">
    <property type="term" value="F:methyltransferase cap1 activity"/>
    <property type="evidence" value="ECO:0007669"/>
    <property type="project" value="UniProtKB-UniRule"/>
</dbReference>
<dbReference type="SMART" id="SM00443">
    <property type="entry name" value="G_patch"/>
    <property type="match status" value="1"/>
</dbReference>
<feature type="compositionally biased region" description="Low complexity" evidence="2">
    <location>
        <begin position="632"/>
        <end position="663"/>
    </location>
</feature>
<feature type="compositionally biased region" description="Low complexity" evidence="2">
    <location>
        <begin position="58"/>
        <end position="71"/>
    </location>
</feature>
<organism evidence="5 6">
    <name type="scientific">Polysphondylium violaceum</name>
    <dbReference type="NCBI Taxonomy" id="133409"/>
    <lineage>
        <taxon>Eukaryota</taxon>
        <taxon>Amoebozoa</taxon>
        <taxon>Evosea</taxon>
        <taxon>Eumycetozoa</taxon>
        <taxon>Dictyostelia</taxon>
        <taxon>Dictyosteliales</taxon>
        <taxon>Dictyosteliaceae</taxon>
        <taxon>Polysphondylium</taxon>
    </lineage>
</organism>
<dbReference type="PROSITE" id="PS50174">
    <property type="entry name" value="G_PATCH"/>
    <property type="match status" value="1"/>
</dbReference>
<dbReference type="GO" id="GO:0003676">
    <property type="term" value="F:nucleic acid binding"/>
    <property type="evidence" value="ECO:0007669"/>
    <property type="project" value="UniProtKB-UniRule"/>
</dbReference>
<dbReference type="EC" id="2.1.1.57" evidence="1"/>
<keyword evidence="1" id="KW-0507">mRNA processing</keyword>
<keyword evidence="1" id="KW-0539">Nucleus</keyword>
<evidence type="ECO:0000259" key="4">
    <source>
        <dbReference type="PROSITE" id="PS51613"/>
    </source>
</evidence>
<dbReference type="Pfam" id="PF01728">
    <property type="entry name" value="FtsJ"/>
    <property type="match status" value="1"/>
</dbReference>
<evidence type="ECO:0000259" key="3">
    <source>
        <dbReference type="PROSITE" id="PS50174"/>
    </source>
</evidence>
<feature type="region of interest" description="Disordered" evidence="2">
    <location>
        <begin position="108"/>
        <end position="140"/>
    </location>
</feature>
<reference evidence="5" key="1">
    <citation type="submission" date="2020-01" db="EMBL/GenBank/DDBJ databases">
        <title>Development of genomics and gene disruption for Polysphondylium violaceum indicates a role for the polyketide synthase stlB in stalk morphogenesis.</title>
        <authorList>
            <person name="Narita B."/>
            <person name="Kawabe Y."/>
            <person name="Kin K."/>
            <person name="Saito T."/>
            <person name="Gibbs R."/>
            <person name="Kuspa A."/>
            <person name="Muzny D."/>
            <person name="Queller D."/>
            <person name="Richards S."/>
            <person name="Strassman J."/>
            <person name="Sucgang R."/>
            <person name="Worley K."/>
            <person name="Schaap P."/>
        </authorList>
    </citation>
    <scope>NUCLEOTIDE SEQUENCE</scope>
    <source>
        <strain evidence="5">QSvi11</strain>
    </source>
</reference>
<feature type="compositionally biased region" description="Low complexity" evidence="2">
    <location>
        <begin position="602"/>
        <end position="618"/>
    </location>
</feature>
<feature type="domain" description="RrmJ-type SAM-dependent 2'-O-MTase" evidence="4">
    <location>
        <begin position="238"/>
        <end position="460"/>
    </location>
</feature>
<evidence type="ECO:0000313" key="6">
    <source>
        <dbReference type="Proteomes" id="UP000695562"/>
    </source>
</evidence>
<feature type="compositionally biased region" description="Low complexity" evidence="2">
    <location>
        <begin position="561"/>
        <end position="570"/>
    </location>
</feature>
<dbReference type="Proteomes" id="UP000695562">
    <property type="component" value="Unassembled WGS sequence"/>
</dbReference>
<name>A0A8J4PTX9_9MYCE</name>
<comment type="subcellular location">
    <subcellularLocation>
        <location evidence="1">Nucleus</location>
    </subcellularLocation>
</comment>
<dbReference type="GO" id="GO:0016556">
    <property type="term" value="P:mRNA modification"/>
    <property type="evidence" value="ECO:0007669"/>
    <property type="project" value="UniProtKB-UniRule"/>
</dbReference>
<keyword evidence="1" id="KW-0949">S-adenosyl-L-methionine</keyword>
<dbReference type="InterPro" id="IPR002877">
    <property type="entry name" value="RNA_MeTrfase_FtsJ_dom"/>
</dbReference>